<evidence type="ECO:0000256" key="9">
    <source>
        <dbReference type="SAM" id="MobiDB-lite"/>
    </source>
</evidence>
<name>A0ABT1HMR3_STRSD</name>
<proteinExistence type="inferred from homology"/>
<evidence type="ECO:0000256" key="4">
    <source>
        <dbReference type="ARBA" id="ARBA00022438"/>
    </source>
</evidence>
<evidence type="ECO:0000256" key="2">
    <source>
        <dbReference type="ARBA" id="ARBA00010819"/>
    </source>
</evidence>
<dbReference type="InterPro" id="IPR008979">
    <property type="entry name" value="Galactose-bd-like_sf"/>
</dbReference>
<evidence type="ECO:0000256" key="10">
    <source>
        <dbReference type="SAM" id="SignalP"/>
    </source>
</evidence>
<feature type="chain" id="PRO_5045130858" description="Xaa-Pro dipeptidyl-peptidase" evidence="10">
    <location>
        <begin position="28"/>
        <end position="616"/>
    </location>
</feature>
<accession>A0ABT1HMR3</accession>
<dbReference type="Gene3D" id="3.40.50.1820">
    <property type="entry name" value="alpha/beta hydrolase"/>
    <property type="match status" value="2"/>
</dbReference>
<dbReference type="NCBIfam" id="NF003780">
    <property type="entry name" value="PRK05371.1-1"/>
    <property type="match status" value="1"/>
</dbReference>
<keyword evidence="13" id="KW-1185">Reference proteome</keyword>
<feature type="domain" description="Xaa-Pro dipeptidyl-peptidase C-terminal" evidence="11">
    <location>
        <begin position="385"/>
        <end position="601"/>
    </location>
</feature>
<dbReference type="InterPro" id="IPR029058">
    <property type="entry name" value="AB_hydrolase_fold"/>
</dbReference>
<keyword evidence="4" id="KW-0031">Aminopeptidase</keyword>
<comment type="catalytic activity">
    <reaction evidence="1">
        <text>Hydrolyzes Xaa-Pro-|- bonds to release unblocked, N-terminal dipeptides from substrates including Ala-Pro-|-p-nitroanilide and (sequentially) Tyr-Pro-|-Phe-Pro-|-Gly-Pro-|-Ile.</text>
        <dbReference type="EC" id="3.4.14.11"/>
    </reaction>
</comment>
<dbReference type="Proteomes" id="UP001205311">
    <property type="component" value="Unassembled WGS sequence"/>
</dbReference>
<evidence type="ECO:0000313" key="13">
    <source>
        <dbReference type="Proteomes" id="UP001205311"/>
    </source>
</evidence>
<comment type="similarity">
    <text evidence="2">Belongs to the peptidase S15 family.</text>
</comment>
<keyword evidence="10" id="KW-0732">Signal</keyword>
<dbReference type="PANTHER" id="PTHR43056">
    <property type="entry name" value="PEPTIDASE S9 PROLYL OLIGOPEPTIDASE"/>
    <property type="match status" value="1"/>
</dbReference>
<dbReference type="InterPro" id="IPR000383">
    <property type="entry name" value="Xaa-Pro-like_dom"/>
</dbReference>
<evidence type="ECO:0000313" key="12">
    <source>
        <dbReference type="EMBL" id="MCP2256804.1"/>
    </source>
</evidence>
<feature type="signal peptide" evidence="10">
    <location>
        <begin position="1"/>
        <end position="27"/>
    </location>
</feature>
<dbReference type="PRINTS" id="PR00923">
    <property type="entry name" value="LACTOPTASE"/>
</dbReference>
<comment type="caution">
    <text evidence="12">The sequence shown here is derived from an EMBL/GenBank/DDBJ whole genome shotgun (WGS) entry which is preliminary data.</text>
</comment>
<keyword evidence="7" id="KW-0720">Serine protease</keyword>
<evidence type="ECO:0000256" key="8">
    <source>
        <dbReference type="ARBA" id="ARBA00030045"/>
    </source>
</evidence>
<keyword evidence="5" id="KW-0645">Protease</keyword>
<protein>
    <recommendedName>
        <fullName evidence="3">Xaa-Pro dipeptidyl-peptidase</fullName>
        <ecNumber evidence="3">3.4.14.11</ecNumber>
    </recommendedName>
    <alternativeName>
        <fullName evidence="8">X-prolyl-dipeptidyl aminopeptidase</fullName>
    </alternativeName>
</protein>
<evidence type="ECO:0000256" key="3">
    <source>
        <dbReference type="ARBA" id="ARBA00012463"/>
    </source>
</evidence>
<dbReference type="EMBL" id="JAMTCP010000002">
    <property type="protein sequence ID" value="MCP2256804.1"/>
    <property type="molecule type" value="Genomic_DNA"/>
</dbReference>
<dbReference type="PANTHER" id="PTHR43056:SF10">
    <property type="entry name" value="COCE_NOND FAMILY, PUTATIVE (AFU_ORTHOLOGUE AFUA_7G00600)-RELATED"/>
    <property type="match status" value="1"/>
</dbReference>
<dbReference type="SUPFAM" id="SSF53474">
    <property type="entry name" value="alpha/beta-Hydrolases"/>
    <property type="match status" value="1"/>
</dbReference>
<dbReference type="SUPFAM" id="SSF49785">
    <property type="entry name" value="Galactose-binding domain-like"/>
    <property type="match status" value="1"/>
</dbReference>
<dbReference type="InterPro" id="IPR050585">
    <property type="entry name" value="Xaa-Pro_dipeptidyl-ppase/CocE"/>
</dbReference>
<sequence length="616" mass="66557">MRSARSALLAAVVALPMTALTGGVASAAPPGPVFADGQAQPVFDPADVVREDVWVRAPVDSDGDGRDDEVHLEVVRPRATDQGLRVPVVYQASPYFSGGNDVTNHNVDVELHVPDRHGHPGGRDGKRHGVAGDERVAAALGTGPNAVPIGWQYEQFFVARGYAVVYGESLGTGKSTGCPTTGGRNETIGAKSVVDWLNGRTSARNAKGEPVRAGWTTGKTGMMGVSYNGTLPNAVATTGVKGLEAIVPIGAISSWYDYYRADGAVVAPGGYQGEDADVLAEYVHTRADREICKPVLERLAKEQDRVTGDYSGFWDERNYLNDVGKVRAAVLAVHGLNDWNVKTKQVAQWYEALKQRGVPHKIWLHQSGHVDPLSLRREEWLRTVNRWFTRYLHGQHNGVESEPRATLQREDKSWVDEAEWPAPGTAEAELRLRPGGPTTGGLSPHGRRPGAPVAEKLTDDATKRAEDLASAASSPNRLAYLTEPARAEVRVSGTTKVDARLSFDRPAANVTALLVDRAPDGSTHVITRGWTDPQNRHGADHTQPLRPGQWYRVGVEMQPDDYVLKPGHRLGLVVLSSDHDFTLRPKPGAGVTVDVTNTRLVLPVVGGARSLFRSLG</sequence>
<evidence type="ECO:0000256" key="7">
    <source>
        <dbReference type="ARBA" id="ARBA00022825"/>
    </source>
</evidence>
<feature type="compositionally biased region" description="Basic and acidic residues" evidence="9">
    <location>
        <begin position="399"/>
        <end position="415"/>
    </location>
</feature>
<feature type="region of interest" description="Disordered" evidence="9">
    <location>
        <begin position="398"/>
        <end position="453"/>
    </location>
</feature>
<keyword evidence="6" id="KW-0378">Hydrolase</keyword>
<evidence type="ECO:0000259" key="11">
    <source>
        <dbReference type="SMART" id="SM00939"/>
    </source>
</evidence>
<dbReference type="EC" id="3.4.14.11" evidence="3"/>
<dbReference type="InterPro" id="IPR005674">
    <property type="entry name" value="CocE/Ser_esterase"/>
</dbReference>
<evidence type="ECO:0000256" key="1">
    <source>
        <dbReference type="ARBA" id="ARBA00000123"/>
    </source>
</evidence>
<dbReference type="SMART" id="SM00939">
    <property type="entry name" value="PepX_C"/>
    <property type="match status" value="1"/>
</dbReference>
<gene>
    <name evidence="12" type="ORF">LX15_000487</name>
</gene>
<dbReference type="Pfam" id="PF08530">
    <property type="entry name" value="PepX_C"/>
    <property type="match status" value="1"/>
</dbReference>
<dbReference type="Gene3D" id="2.60.120.260">
    <property type="entry name" value="Galactose-binding domain-like"/>
    <property type="match status" value="1"/>
</dbReference>
<reference evidence="12 13" key="1">
    <citation type="submission" date="2022-06" db="EMBL/GenBank/DDBJ databases">
        <title>Genomic Encyclopedia of Archaeal and Bacterial Type Strains, Phase II (KMG-II): from individual species to whole genera.</title>
        <authorList>
            <person name="Goeker M."/>
        </authorList>
    </citation>
    <scope>NUCLEOTIDE SEQUENCE [LARGE SCALE GENOMIC DNA]</scope>
    <source>
        <strain evidence="12 13">DSM 40477</strain>
    </source>
</reference>
<evidence type="ECO:0000256" key="6">
    <source>
        <dbReference type="ARBA" id="ARBA00022801"/>
    </source>
</evidence>
<organism evidence="12 13">
    <name type="scientific">Streptoalloteichus tenebrarius (strain ATCC 17920 / DSM 40477 / JCM 4838 / CBS 697.72 / NBRC 16177 / NCIMB 11028 / NRRL B-12390 / A12253. 1 / ISP 5477)</name>
    <name type="common">Streptomyces tenebrarius</name>
    <dbReference type="NCBI Taxonomy" id="1933"/>
    <lineage>
        <taxon>Bacteria</taxon>
        <taxon>Bacillati</taxon>
        <taxon>Actinomycetota</taxon>
        <taxon>Actinomycetes</taxon>
        <taxon>Pseudonocardiales</taxon>
        <taxon>Pseudonocardiaceae</taxon>
        <taxon>Streptoalloteichus</taxon>
    </lineage>
</organism>
<dbReference type="NCBIfam" id="TIGR00976">
    <property type="entry name" value="CocE_NonD"/>
    <property type="match status" value="1"/>
</dbReference>
<dbReference type="InterPro" id="IPR008252">
    <property type="entry name" value="Pept_S15_Xpro"/>
</dbReference>
<dbReference type="RefSeq" id="WP_253667786.1">
    <property type="nucleotide sequence ID" value="NZ_JAMTCP010000002.1"/>
</dbReference>
<dbReference type="Pfam" id="PF02129">
    <property type="entry name" value="Peptidase_S15"/>
    <property type="match status" value="1"/>
</dbReference>
<evidence type="ECO:0000256" key="5">
    <source>
        <dbReference type="ARBA" id="ARBA00022670"/>
    </source>
</evidence>
<dbReference type="InterPro" id="IPR013736">
    <property type="entry name" value="Xaa-Pro_dipept_C"/>
</dbReference>